<dbReference type="AlphaFoldDB" id="M4VSL9"/>
<evidence type="ECO:0000313" key="2">
    <source>
        <dbReference type="EMBL" id="AGH96209.1"/>
    </source>
</evidence>
<name>M4VSL9_9BACT</name>
<evidence type="ECO:0008006" key="4">
    <source>
        <dbReference type="Google" id="ProtNLM"/>
    </source>
</evidence>
<dbReference type="STRING" id="1184267.A11Q_1993"/>
<evidence type="ECO:0000256" key="1">
    <source>
        <dbReference type="SAM" id="SignalP"/>
    </source>
</evidence>
<dbReference type="EMBL" id="CP003537">
    <property type="protein sequence ID" value="AGH96209.1"/>
    <property type="molecule type" value="Genomic_DNA"/>
</dbReference>
<gene>
    <name evidence="2" type="ORF">A11Q_1993</name>
</gene>
<dbReference type="RefSeq" id="WP_015470699.1">
    <property type="nucleotide sequence ID" value="NC_020813.1"/>
</dbReference>
<reference evidence="2 3" key="1">
    <citation type="journal article" date="2013" name="ISME J.">
        <title>By their genes ye shall know them: genomic signatures of predatory bacteria.</title>
        <authorList>
            <person name="Pasternak Z."/>
            <person name="Pietrokovski S."/>
            <person name="Rotem O."/>
            <person name="Gophna U."/>
            <person name="Lurie-Weinberger M.N."/>
            <person name="Jurkevitch E."/>
        </authorList>
    </citation>
    <scope>NUCLEOTIDE SEQUENCE [LARGE SCALE GENOMIC DNA]</scope>
    <source>
        <strain evidence="2 3">JSS</strain>
    </source>
</reference>
<keyword evidence="1" id="KW-0732">Signal</keyword>
<feature type="signal peptide" evidence="1">
    <location>
        <begin position="1"/>
        <end position="17"/>
    </location>
</feature>
<evidence type="ECO:0000313" key="3">
    <source>
        <dbReference type="Proteomes" id="UP000012040"/>
    </source>
</evidence>
<dbReference type="KEGG" id="bex:A11Q_1993"/>
<dbReference type="PATRIC" id="fig|1184267.3.peg.2018"/>
<proteinExistence type="predicted"/>
<accession>M4VSL9</accession>
<feature type="chain" id="PRO_5004060500" description="Organic solvent tolerance-like N-terminal domain-containing protein" evidence="1">
    <location>
        <begin position="18"/>
        <end position="299"/>
    </location>
</feature>
<keyword evidence="3" id="KW-1185">Reference proteome</keyword>
<protein>
    <recommendedName>
        <fullName evidence="4">Organic solvent tolerance-like N-terminal domain-containing protein</fullName>
    </recommendedName>
</protein>
<organism evidence="2 3">
    <name type="scientific">Pseudobdellovibrio exovorus JSS</name>
    <dbReference type="NCBI Taxonomy" id="1184267"/>
    <lineage>
        <taxon>Bacteria</taxon>
        <taxon>Pseudomonadati</taxon>
        <taxon>Bdellovibrionota</taxon>
        <taxon>Bdellovibrionia</taxon>
        <taxon>Bdellovibrionales</taxon>
        <taxon>Pseudobdellovibrionaceae</taxon>
        <taxon>Pseudobdellovibrio</taxon>
    </lineage>
</organism>
<sequence>MKLILLFTLSVSLTTLAGPDIDPRVILFNNAEKHITTDADRLILGPGRLQKHFTLHCTEKFNRIFSQQSEIRHYHENKSCIAKTHKLVPDFDADKVLYSRYDCLWRIDNCLDIKNTTSPHEVLYEKGQMFFLSDKDSVDIEESYTLSAQEQKKLVAKIKTIPSLEKVNFIYARPAENWATRKIELEKTWPIDKHRDIFLHVLKVQPDKNTQSTHSSGDLDVLIIVLESGSNLYFLKHSYIEYIPDYPVVYNDHDASHVQTDFYVLDKKSSVGLIKINGSFYRLLDDGTVESIPYAYQWD</sequence>
<dbReference type="HOGENOM" id="CLU_929588_0_0_7"/>
<dbReference type="Proteomes" id="UP000012040">
    <property type="component" value="Chromosome"/>
</dbReference>